<evidence type="ECO:0000313" key="10">
    <source>
        <dbReference type="EMBL" id="VUZ38640.1"/>
    </source>
</evidence>
<dbReference type="PANTHER" id="PTHR12675:SF12">
    <property type="entry name" value="PROTEIN MUSCLEBLIND"/>
    <property type="match status" value="1"/>
</dbReference>
<dbReference type="InterPro" id="IPR000571">
    <property type="entry name" value="Znf_CCCH"/>
</dbReference>
<sequence>MQPTQALATGLWNGGANSSATTAAMTQQPSIMFPSNTNDQLLAMIAANARNTESITTSLYTNSVYSTGFTDANFLLPGYPFNSAMTSPSAASTNGYNPTEFLSPLFSANPGTGLTSAAASQVGYNPSAAALMNAIRQATAASSLTLPQQSVPQTTAQIASSTQLSLSDFNGVSNSRKRTANNNSDTQATAPAKRANTAAEDAVNISNPVSQATATVVTSTSQIANTLAWLQHQQQATHQAQLVQQQQAQLPSPSTSLSITPTTSPAMAIQTAALLRLQQQAAQQQLVQQQQVQQNWAALFAPYGLNPLAFYDQFTSGLAIGSLTGSLPQNQALITSCPYFTEDGHLIESLQLCRDFQAGKCHRNTECRYVHIADTKGLEVNQGRVTVCRDAAKGRCTRQPCRYYHIPLQAISVNRSHALNSVLSTAAASMNNLTSSVNTSSIISASPSTTVSQASATVTVSSSSTTSTSSSTTWNGSSFNRSTSIPQSQLQSQSTAGQTTAPAKSTST</sequence>
<dbReference type="GO" id="GO:0003723">
    <property type="term" value="F:RNA binding"/>
    <property type="evidence" value="ECO:0007669"/>
    <property type="project" value="TreeGrafter"/>
</dbReference>
<dbReference type="GO" id="GO:0005737">
    <property type="term" value="C:cytoplasm"/>
    <property type="evidence" value="ECO:0007669"/>
    <property type="project" value="TreeGrafter"/>
</dbReference>
<feature type="zinc finger region" description="C3H1-type" evidence="6">
    <location>
        <begin position="382"/>
        <end position="408"/>
    </location>
</feature>
<dbReference type="SMART" id="SM00356">
    <property type="entry name" value="ZnF_C3H1"/>
    <property type="match status" value="2"/>
</dbReference>
<dbReference type="EMBL" id="CABIJS010000003">
    <property type="protein sequence ID" value="VUZ38640.1"/>
    <property type="molecule type" value="Genomic_DNA"/>
</dbReference>
<evidence type="ECO:0000259" key="8">
    <source>
        <dbReference type="PROSITE" id="PS50103"/>
    </source>
</evidence>
<reference evidence="10 12" key="3">
    <citation type="submission" date="2019-07" db="EMBL/GenBank/DDBJ databases">
        <authorList>
            <person name="Jastrzebski P J."/>
            <person name="Paukszto L."/>
            <person name="Jastrzebski P J."/>
        </authorList>
    </citation>
    <scope>NUCLEOTIDE SEQUENCE [LARGE SCALE GENOMIC DNA]</scope>
    <source>
        <strain evidence="10 12">WMS-il1</strain>
    </source>
</reference>
<feature type="compositionally biased region" description="Low complexity" evidence="7">
    <location>
        <begin position="459"/>
        <end position="473"/>
    </location>
</feature>
<feature type="domain" description="C3H1-type" evidence="8">
    <location>
        <begin position="382"/>
        <end position="408"/>
    </location>
</feature>
<feature type="compositionally biased region" description="Polar residues" evidence="7">
    <location>
        <begin position="474"/>
        <end position="508"/>
    </location>
</feature>
<feature type="region of interest" description="Disordered" evidence="7">
    <location>
        <begin position="459"/>
        <end position="508"/>
    </location>
</feature>
<dbReference type="WBParaSite" id="HDID_0000076601-mRNA-1">
    <property type="protein sequence ID" value="HDID_0000076601-mRNA-1"/>
    <property type="gene ID" value="HDID_0000076601"/>
</dbReference>
<feature type="compositionally biased region" description="Polar residues" evidence="7">
    <location>
        <begin position="167"/>
        <end position="187"/>
    </location>
</feature>
<dbReference type="Proteomes" id="UP000321570">
    <property type="component" value="Unassembled WGS sequence"/>
</dbReference>
<evidence type="ECO:0000256" key="4">
    <source>
        <dbReference type="ARBA" id="ARBA00022833"/>
    </source>
</evidence>
<dbReference type="EMBL" id="UYSG01000113">
    <property type="protein sequence ID" value="VDL17930.1"/>
    <property type="molecule type" value="Genomic_DNA"/>
</dbReference>
<dbReference type="Gene3D" id="3.30.1370.210">
    <property type="match status" value="1"/>
</dbReference>
<name>A0A0R3S972_HYMDI</name>
<accession>A0A0R3S972</accession>
<feature type="domain" description="C3H1-type" evidence="8">
    <location>
        <begin position="347"/>
        <end position="374"/>
    </location>
</feature>
<comment type="similarity">
    <text evidence="5">Belongs to the muscleblind family.</text>
</comment>
<evidence type="ECO:0000256" key="5">
    <source>
        <dbReference type="ARBA" id="ARBA00038226"/>
    </source>
</evidence>
<dbReference type="PANTHER" id="PTHR12675">
    <property type="entry name" value="MUSCLEBLIND-LIKE PROTEIN"/>
    <property type="match status" value="1"/>
</dbReference>
<evidence type="ECO:0000256" key="6">
    <source>
        <dbReference type="PROSITE-ProRule" id="PRU00723"/>
    </source>
</evidence>
<feature type="compositionally biased region" description="Low complexity" evidence="7">
    <location>
        <begin position="188"/>
        <end position="199"/>
    </location>
</feature>
<gene>
    <name evidence="9" type="ORF">HDID_LOCUS767</name>
    <name evidence="10" type="ORF">WMSIL1_LOCUS84</name>
</gene>
<dbReference type="PROSITE" id="PS50103">
    <property type="entry name" value="ZF_C3H1"/>
    <property type="match status" value="2"/>
</dbReference>
<evidence type="ECO:0000313" key="13">
    <source>
        <dbReference type="WBParaSite" id="HDID_0000076601-mRNA-1"/>
    </source>
</evidence>
<evidence type="ECO:0000313" key="12">
    <source>
        <dbReference type="Proteomes" id="UP000321570"/>
    </source>
</evidence>
<dbReference type="OrthoDB" id="6285980at2759"/>
<keyword evidence="12" id="KW-1185">Reference proteome</keyword>
<dbReference type="InterPro" id="IPR054429">
    <property type="entry name" value="Znf-CCCH_Muscleblind-like"/>
</dbReference>
<reference evidence="13" key="1">
    <citation type="submission" date="2017-02" db="UniProtKB">
        <authorList>
            <consortium name="WormBaseParasite"/>
        </authorList>
    </citation>
    <scope>IDENTIFICATION</scope>
</reference>
<dbReference type="STRING" id="6216.A0A0R3S972"/>
<feature type="zinc finger region" description="C3H1-type" evidence="6">
    <location>
        <begin position="347"/>
        <end position="374"/>
    </location>
</feature>
<feature type="region of interest" description="Disordered" evidence="7">
    <location>
        <begin position="167"/>
        <end position="199"/>
    </location>
</feature>
<dbReference type="GO" id="GO:0008270">
    <property type="term" value="F:zinc ion binding"/>
    <property type="evidence" value="ECO:0007669"/>
    <property type="project" value="UniProtKB-KW"/>
</dbReference>
<dbReference type="GO" id="GO:0043484">
    <property type="term" value="P:regulation of RNA splicing"/>
    <property type="evidence" value="ECO:0007669"/>
    <property type="project" value="TreeGrafter"/>
</dbReference>
<proteinExistence type="inferred from homology"/>
<dbReference type="AlphaFoldDB" id="A0A0R3S972"/>
<keyword evidence="1 6" id="KW-0479">Metal-binding</keyword>
<evidence type="ECO:0000313" key="9">
    <source>
        <dbReference type="EMBL" id="VDL17930.1"/>
    </source>
</evidence>
<keyword evidence="2" id="KW-0677">Repeat</keyword>
<dbReference type="Pfam" id="PF22628">
    <property type="entry name" value="zf-CCCH_10"/>
    <property type="match status" value="1"/>
</dbReference>
<keyword evidence="4 6" id="KW-0862">Zinc</keyword>
<protein>
    <submittedName>
        <fullName evidence="13">C3H1-type domain-containing protein</fullName>
    </submittedName>
</protein>
<keyword evidence="3 6" id="KW-0863">Zinc-finger</keyword>
<evidence type="ECO:0000256" key="7">
    <source>
        <dbReference type="SAM" id="MobiDB-lite"/>
    </source>
</evidence>
<dbReference type="Proteomes" id="UP000274504">
    <property type="component" value="Unassembled WGS sequence"/>
</dbReference>
<evidence type="ECO:0000256" key="2">
    <source>
        <dbReference type="ARBA" id="ARBA00022737"/>
    </source>
</evidence>
<evidence type="ECO:0000256" key="3">
    <source>
        <dbReference type="ARBA" id="ARBA00022771"/>
    </source>
</evidence>
<evidence type="ECO:0000256" key="1">
    <source>
        <dbReference type="ARBA" id="ARBA00022723"/>
    </source>
</evidence>
<organism evidence="13">
    <name type="scientific">Hymenolepis diminuta</name>
    <name type="common">Rat tapeworm</name>
    <dbReference type="NCBI Taxonomy" id="6216"/>
    <lineage>
        <taxon>Eukaryota</taxon>
        <taxon>Metazoa</taxon>
        <taxon>Spiralia</taxon>
        <taxon>Lophotrochozoa</taxon>
        <taxon>Platyhelminthes</taxon>
        <taxon>Cestoda</taxon>
        <taxon>Eucestoda</taxon>
        <taxon>Cyclophyllidea</taxon>
        <taxon>Hymenolepididae</taxon>
        <taxon>Hymenolepis</taxon>
    </lineage>
</organism>
<reference evidence="9 11" key="2">
    <citation type="submission" date="2018-11" db="EMBL/GenBank/DDBJ databases">
        <authorList>
            <consortium name="Pathogen Informatics"/>
        </authorList>
    </citation>
    <scope>NUCLEOTIDE SEQUENCE [LARGE SCALE GENOMIC DNA]</scope>
</reference>
<dbReference type="GO" id="GO:0005654">
    <property type="term" value="C:nucleoplasm"/>
    <property type="evidence" value="ECO:0007669"/>
    <property type="project" value="TreeGrafter"/>
</dbReference>
<evidence type="ECO:0000313" key="11">
    <source>
        <dbReference type="Proteomes" id="UP000274504"/>
    </source>
</evidence>